<evidence type="ECO:0000256" key="4">
    <source>
        <dbReference type="ARBA" id="ARBA00023136"/>
    </source>
</evidence>
<comment type="subcellular location">
    <subcellularLocation>
        <location evidence="1">Membrane</location>
        <topology evidence="1">Multi-pass membrane protein</topology>
    </subcellularLocation>
</comment>
<feature type="transmembrane region" description="Helical" evidence="5">
    <location>
        <begin position="35"/>
        <end position="54"/>
    </location>
</feature>
<dbReference type="Pfam" id="PF04479">
    <property type="entry name" value="RTA1"/>
    <property type="match status" value="1"/>
</dbReference>
<dbReference type="PANTHER" id="PTHR31465:SF9">
    <property type="entry name" value="SPHINGOID LONG-CHAIN BASE TRANSPORTER RSB1"/>
    <property type="match status" value="1"/>
</dbReference>
<dbReference type="GeneID" id="87813115"/>
<gene>
    <name evidence="6" type="ORF">C8A04DRAFT_10210</name>
</gene>
<feature type="transmembrane region" description="Helical" evidence="5">
    <location>
        <begin position="212"/>
        <end position="232"/>
    </location>
</feature>
<feature type="transmembrane region" description="Helical" evidence="5">
    <location>
        <begin position="248"/>
        <end position="268"/>
    </location>
</feature>
<keyword evidence="7" id="KW-1185">Reference proteome</keyword>
<dbReference type="EMBL" id="MU853564">
    <property type="protein sequence ID" value="KAK4145959.1"/>
    <property type="molecule type" value="Genomic_DNA"/>
</dbReference>
<evidence type="ECO:0000313" key="7">
    <source>
        <dbReference type="Proteomes" id="UP001302676"/>
    </source>
</evidence>
<reference evidence="6" key="1">
    <citation type="journal article" date="2023" name="Mol. Phylogenet. Evol.">
        <title>Genome-scale phylogeny and comparative genomics of the fungal order Sordariales.</title>
        <authorList>
            <person name="Hensen N."/>
            <person name="Bonometti L."/>
            <person name="Westerberg I."/>
            <person name="Brannstrom I.O."/>
            <person name="Guillou S."/>
            <person name="Cros-Aarteil S."/>
            <person name="Calhoun S."/>
            <person name="Haridas S."/>
            <person name="Kuo A."/>
            <person name="Mondo S."/>
            <person name="Pangilinan J."/>
            <person name="Riley R."/>
            <person name="LaButti K."/>
            <person name="Andreopoulos B."/>
            <person name="Lipzen A."/>
            <person name="Chen C."/>
            <person name="Yan M."/>
            <person name="Daum C."/>
            <person name="Ng V."/>
            <person name="Clum A."/>
            <person name="Steindorff A."/>
            <person name="Ohm R.A."/>
            <person name="Martin F."/>
            <person name="Silar P."/>
            <person name="Natvig D.O."/>
            <person name="Lalanne C."/>
            <person name="Gautier V."/>
            <person name="Ament-Velasquez S.L."/>
            <person name="Kruys A."/>
            <person name="Hutchinson M.I."/>
            <person name="Powell A.J."/>
            <person name="Barry K."/>
            <person name="Miller A.N."/>
            <person name="Grigoriev I.V."/>
            <person name="Debuchy R."/>
            <person name="Gladieux P."/>
            <person name="Hiltunen Thoren M."/>
            <person name="Johannesson H."/>
        </authorList>
    </citation>
    <scope>NUCLEOTIDE SEQUENCE</scope>
    <source>
        <strain evidence="6">CBS 141.50</strain>
    </source>
</reference>
<dbReference type="Proteomes" id="UP001302676">
    <property type="component" value="Unassembled WGS sequence"/>
</dbReference>
<keyword evidence="3 5" id="KW-1133">Transmembrane helix</keyword>
<dbReference type="GO" id="GO:0005886">
    <property type="term" value="C:plasma membrane"/>
    <property type="evidence" value="ECO:0007669"/>
    <property type="project" value="TreeGrafter"/>
</dbReference>
<feature type="transmembrane region" description="Helical" evidence="5">
    <location>
        <begin position="66"/>
        <end position="85"/>
    </location>
</feature>
<feature type="transmembrane region" description="Helical" evidence="5">
    <location>
        <begin position="91"/>
        <end position="115"/>
    </location>
</feature>
<dbReference type="RefSeq" id="XP_062639330.1">
    <property type="nucleotide sequence ID" value="XM_062776502.1"/>
</dbReference>
<sequence length="307" mass="33514">MPKLPDGLIAFGSHANCTLDLCPIEASILQYQPSIPGNAVIAALFGVSMLIHLVQGLKWRQWSFMICLIVGCLDQIIGYVGRILLSKNPFSFNAFIIQIVCITTAPVFFCAAIYVLLVRTINHLDPSISRFPSKLFAWVFIPFDIVSLILQALGGALSATQASSGNKSGVNISMGGLILQVITLGIFVILFADYVVRYIRHPLRPVGSRLKLFLAFLFLAIILVLVRCAYRIEELSDGYDGPLIRDEALFVGLESVMMVLAVFCLNIAHPGFVFGREPARSAGIGYSATPASEQVMQQKDFSYSSSG</sequence>
<evidence type="ECO:0000313" key="6">
    <source>
        <dbReference type="EMBL" id="KAK4145959.1"/>
    </source>
</evidence>
<accession>A0AAN6ZQ63</accession>
<evidence type="ECO:0000256" key="1">
    <source>
        <dbReference type="ARBA" id="ARBA00004141"/>
    </source>
</evidence>
<dbReference type="GO" id="GO:0000324">
    <property type="term" value="C:fungal-type vacuole"/>
    <property type="evidence" value="ECO:0007669"/>
    <property type="project" value="TreeGrafter"/>
</dbReference>
<feature type="transmembrane region" description="Helical" evidence="5">
    <location>
        <begin position="177"/>
        <end position="200"/>
    </location>
</feature>
<name>A0AAN6ZQ63_9PEZI</name>
<keyword evidence="2 5" id="KW-0812">Transmembrane</keyword>
<feature type="transmembrane region" description="Helical" evidence="5">
    <location>
        <begin position="135"/>
        <end position="157"/>
    </location>
</feature>
<dbReference type="AlphaFoldDB" id="A0AAN6ZQ63"/>
<reference evidence="6" key="2">
    <citation type="submission" date="2023-05" db="EMBL/GenBank/DDBJ databases">
        <authorList>
            <consortium name="Lawrence Berkeley National Laboratory"/>
            <person name="Steindorff A."/>
            <person name="Hensen N."/>
            <person name="Bonometti L."/>
            <person name="Westerberg I."/>
            <person name="Brannstrom I.O."/>
            <person name="Guillou S."/>
            <person name="Cros-Aarteil S."/>
            <person name="Calhoun S."/>
            <person name="Haridas S."/>
            <person name="Kuo A."/>
            <person name="Mondo S."/>
            <person name="Pangilinan J."/>
            <person name="Riley R."/>
            <person name="Labutti K."/>
            <person name="Andreopoulos B."/>
            <person name="Lipzen A."/>
            <person name="Chen C."/>
            <person name="Yanf M."/>
            <person name="Daum C."/>
            <person name="Ng V."/>
            <person name="Clum A."/>
            <person name="Ohm R."/>
            <person name="Martin F."/>
            <person name="Silar P."/>
            <person name="Natvig D."/>
            <person name="Lalanne C."/>
            <person name="Gautier V."/>
            <person name="Ament-Velasquez S.L."/>
            <person name="Kruys A."/>
            <person name="Hutchinson M.I."/>
            <person name="Powell A.J."/>
            <person name="Barry K."/>
            <person name="Miller A.N."/>
            <person name="Grigoriev I.V."/>
            <person name="Debuchy R."/>
            <person name="Gladieux P."/>
            <person name="Thoren M.H."/>
            <person name="Johannesson H."/>
        </authorList>
    </citation>
    <scope>NUCLEOTIDE SEQUENCE</scope>
    <source>
        <strain evidence="6">CBS 141.50</strain>
    </source>
</reference>
<comment type="caution">
    <text evidence="6">The sequence shown here is derived from an EMBL/GenBank/DDBJ whole genome shotgun (WGS) entry which is preliminary data.</text>
</comment>
<proteinExistence type="predicted"/>
<organism evidence="6 7">
    <name type="scientific">Dichotomopilus funicola</name>
    <dbReference type="NCBI Taxonomy" id="1934379"/>
    <lineage>
        <taxon>Eukaryota</taxon>
        <taxon>Fungi</taxon>
        <taxon>Dikarya</taxon>
        <taxon>Ascomycota</taxon>
        <taxon>Pezizomycotina</taxon>
        <taxon>Sordariomycetes</taxon>
        <taxon>Sordariomycetidae</taxon>
        <taxon>Sordariales</taxon>
        <taxon>Chaetomiaceae</taxon>
        <taxon>Dichotomopilus</taxon>
    </lineage>
</organism>
<dbReference type="InterPro" id="IPR007568">
    <property type="entry name" value="RTA1"/>
</dbReference>
<keyword evidence="4 5" id="KW-0472">Membrane</keyword>
<dbReference type="PANTHER" id="PTHR31465">
    <property type="entry name" value="PROTEIN RTA1-RELATED"/>
    <property type="match status" value="1"/>
</dbReference>
<evidence type="ECO:0000256" key="3">
    <source>
        <dbReference type="ARBA" id="ARBA00022989"/>
    </source>
</evidence>
<evidence type="ECO:0000256" key="5">
    <source>
        <dbReference type="SAM" id="Phobius"/>
    </source>
</evidence>
<evidence type="ECO:0000256" key="2">
    <source>
        <dbReference type="ARBA" id="ARBA00022692"/>
    </source>
</evidence>
<protein>
    <submittedName>
        <fullName evidence="6">RTA1 like protein-domain-containing protein</fullName>
    </submittedName>
</protein>